<dbReference type="InterPro" id="IPR025850">
    <property type="entry name" value="SUKH-3"/>
</dbReference>
<gene>
    <name evidence="1" type="ORF">FHS29_005082</name>
</gene>
<evidence type="ECO:0000313" key="2">
    <source>
        <dbReference type="Proteomes" id="UP000547510"/>
    </source>
</evidence>
<dbReference type="RefSeq" id="WP_184694451.1">
    <property type="nucleotide sequence ID" value="NZ_JACHJN010000008.1"/>
</dbReference>
<accession>A0A841CQ49</accession>
<comment type="caution">
    <text evidence="1">The sequence shown here is derived from an EMBL/GenBank/DDBJ whole genome shotgun (WGS) entry which is preliminary data.</text>
</comment>
<keyword evidence="2" id="KW-1185">Reference proteome</keyword>
<reference evidence="1 2" key="1">
    <citation type="submission" date="2020-08" db="EMBL/GenBank/DDBJ databases">
        <title>Genomic Encyclopedia of Type Strains, Phase III (KMG-III): the genomes of soil and plant-associated and newly described type strains.</title>
        <authorList>
            <person name="Whitman W."/>
        </authorList>
    </citation>
    <scope>NUCLEOTIDE SEQUENCE [LARGE SCALE GENOMIC DNA]</scope>
    <source>
        <strain evidence="1 2">CECT 8640</strain>
    </source>
</reference>
<organism evidence="1 2">
    <name type="scientific">Saccharothrix tamanrassetensis</name>
    <dbReference type="NCBI Taxonomy" id="1051531"/>
    <lineage>
        <taxon>Bacteria</taxon>
        <taxon>Bacillati</taxon>
        <taxon>Actinomycetota</taxon>
        <taxon>Actinomycetes</taxon>
        <taxon>Pseudonocardiales</taxon>
        <taxon>Pseudonocardiaceae</taxon>
        <taxon>Saccharothrix</taxon>
    </lineage>
</organism>
<name>A0A841CQ49_9PSEU</name>
<dbReference type="AlphaFoldDB" id="A0A841CQ49"/>
<proteinExistence type="predicted"/>
<dbReference type="Pfam" id="PF14433">
    <property type="entry name" value="SUKH-3"/>
    <property type="match status" value="1"/>
</dbReference>
<dbReference type="Proteomes" id="UP000547510">
    <property type="component" value="Unassembled WGS sequence"/>
</dbReference>
<dbReference type="EMBL" id="JACHJN010000008">
    <property type="protein sequence ID" value="MBB5958474.1"/>
    <property type="molecule type" value="Genomic_DNA"/>
</dbReference>
<sequence length="143" mass="15407">MERRWSEETDQVLRAAGWHPGREVPTAAWESLLRERGGFEIHDAARRFLAEFGGLAVPARGPGVTSAKVAFTLDPSAAEWDDEIFDVLSEEAGAYLYPLGEADHRNAYLGMAPDGSVYIGMDTATPLSGSGDGALEKLVEGRA</sequence>
<evidence type="ECO:0008006" key="3">
    <source>
        <dbReference type="Google" id="ProtNLM"/>
    </source>
</evidence>
<evidence type="ECO:0000313" key="1">
    <source>
        <dbReference type="EMBL" id="MBB5958474.1"/>
    </source>
</evidence>
<protein>
    <recommendedName>
        <fullName evidence="3">SUKH-3 immunity protein of toxin-antitoxin system</fullName>
    </recommendedName>
</protein>